<gene>
    <name evidence="2" type="ORF">HZA66_05385</name>
</gene>
<comment type="caution">
    <text evidence="2">The sequence shown here is derived from an EMBL/GenBank/DDBJ whole genome shotgun (WGS) entry which is preliminary data.</text>
</comment>
<dbReference type="InterPro" id="IPR046847">
    <property type="entry name" value="Xre-like_HTH"/>
</dbReference>
<proteinExistence type="predicted"/>
<evidence type="ECO:0000313" key="2">
    <source>
        <dbReference type="EMBL" id="MBI5128854.1"/>
    </source>
</evidence>
<organism evidence="2 3">
    <name type="scientific">Rhodopseudomonas palustris</name>
    <dbReference type="NCBI Taxonomy" id="1076"/>
    <lineage>
        <taxon>Bacteria</taxon>
        <taxon>Pseudomonadati</taxon>
        <taxon>Pseudomonadota</taxon>
        <taxon>Alphaproteobacteria</taxon>
        <taxon>Hyphomicrobiales</taxon>
        <taxon>Nitrobacteraceae</taxon>
        <taxon>Rhodopseudomonas</taxon>
    </lineage>
</organism>
<accession>A0A933VTL7</accession>
<sequence length="146" mass="15977">MSVALRPAVDSGAVGAIPNLSDADTRERLTPAAVDGVVRLAEVWRLTSSEVRALLGDVSERTWFRMKKGEWSGAFSHDTLTRVSALVGIFKGLRLLFSEPLSDEWVRLPNKGPLYGGRRPLDAMIEGGIPKMLEVRQHIDALRGGL</sequence>
<protein>
    <submittedName>
        <fullName evidence="2">DUF2384 domain-containing protein</fullName>
    </submittedName>
</protein>
<name>A0A933VTL7_RHOPL</name>
<reference evidence="2" key="1">
    <citation type="submission" date="2020-07" db="EMBL/GenBank/DDBJ databases">
        <title>Huge and variable diversity of episymbiotic CPR bacteria and DPANN archaea in groundwater ecosystems.</title>
        <authorList>
            <person name="He C.Y."/>
            <person name="Keren R."/>
            <person name="Whittaker M."/>
            <person name="Farag I.F."/>
            <person name="Doudna J."/>
            <person name="Cate J.H.D."/>
            <person name="Banfield J.F."/>
        </authorList>
    </citation>
    <scope>NUCLEOTIDE SEQUENCE</scope>
    <source>
        <strain evidence="2">NC_groundwater_1818_Pr3_B-0.1um_66_35</strain>
    </source>
</reference>
<evidence type="ECO:0000259" key="1">
    <source>
        <dbReference type="Pfam" id="PF20432"/>
    </source>
</evidence>
<evidence type="ECO:0000313" key="3">
    <source>
        <dbReference type="Proteomes" id="UP000782519"/>
    </source>
</evidence>
<feature type="domain" description="Antitoxin Xre-like helix-turn-helix" evidence="1">
    <location>
        <begin position="36"/>
        <end position="87"/>
    </location>
</feature>
<dbReference type="EMBL" id="JACRJB010000014">
    <property type="protein sequence ID" value="MBI5128854.1"/>
    <property type="molecule type" value="Genomic_DNA"/>
</dbReference>
<dbReference type="Proteomes" id="UP000782519">
    <property type="component" value="Unassembled WGS sequence"/>
</dbReference>
<dbReference type="GO" id="GO:0003677">
    <property type="term" value="F:DNA binding"/>
    <property type="evidence" value="ECO:0007669"/>
    <property type="project" value="InterPro"/>
</dbReference>
<dbReference type="Pfam" id="PF20432">
    <property type="entry name" value="Xre-like-HTH"/>
    <property type="match status" value="1"/>
</dbReference>
<dbReference type="AlphaFoldDB" id="A0A933VTL7"/>